<dbReference type="GO" id="GO:0008757">
    <property type="term" value="F:S-adenosylmethionine-dependent methyltransferase activity"/>
    <property type="evidence" value="ECO:0007669"/>
    <property type="project" value="InterPro"/>
</dbReference>
<feature type="domain" description="Methyltransferase type 11" evidence="2">
    <location>
        <begin position="80"/>
        <end position="178"/>
    </location>
</feature>
<reference evidence="3 4" key="1">
    <citation type="submission" date="2019-10" db="EMBL/GenBank/DDBJ databases">
        <title>Nocardia macrotermitis sp. nov. and Nocardia aurantia sp. nov., isolated from the gut of fungus growing-termite Macrotermes natalensis.</title>
        <authorList>
            <person name="Benndorf R."/>
            <person name="Schwitalla J."/>
            <person name="Martin K."/>
            <person name="De Beer W."/>
            <person name="Kaster A.-K."/>
            <person name="Vollmers J."/>
            <person name="Poulsen M."/>
            <person name="Beemelmanns C."/>
        </authorList>
    </citation>
    <scope>NUCLEOTIDE SEQUENCE [LARGE SCALE GENOMIC DNA]</scope>
    <source>
        <strain evidence="3 4">RB20</strain>
    </source>
</reference>
<dbReference type="AlphaFoldDB" id="A0A7K0CWM0"/>
<dbReference type="Proteomes" id="UP000438448">
    <property type="component" value="Unassembled WGS sequence"/>
</dbReference>
<gene>
    <name evidence="3" type="primary">ubiE_1</name>
    <name evidence="3" type="ORF">NRB20_08690</name>
</gene>
<dbReference type="CDD" id="cd02440">
    <property type="entry name" value="AdoMet_MTases"/>
    <property type="match status" value="1"/>
</dbReference>
<dbReference type="PANTHER" id="PTHR42912:SF93">
    <property type="entry name" value="N6-ADENOSINE-METHYLTRANSFERASE TMT1A"/>
    <property type="match status" value="1"/>
</dbReference>
<feature type="region of interest" description="Disordered" evidence="1">
    <location>
        <begin position="1"/>
        <end position="39"/>
    </location>
</feature>
<evidence type="ECO:0000256" key="1">
    <source>
        <dbReference type="SAM" id="MobiDB-lite"/>
    </source>
</evidence>
<dbReference type="Gene3D" id="3.40.50.150">
    <property type="entry name" value="Vaccinia Virus protein VP39"/>
    <property type="match status" value="1"/>
</dbReference>
<comment type="caution">
    <text evidence="3">The sequence shown here is derived from an EMBL/GenBank/DDBJ whole genome shotgun (WGS) entry which is preliminary data.</text>
</comment>
<dbReference type="PANTHER" id="PTHR42912">
    <property type="entry name" value="METHYLTRANSFERASE"/>
    <property type="match status" value="1"/>
</dbReference>
<sequence>MPDTLVIPPTVGTVPKDRTASYMASTDSTTPSARRPDRFDREGHDQLIDVRDLQAALPGIARLRSWAHEALGLRPGESAVDIGSGTGSEVLTFAEAVGPHGEAVGVEPDPNLLATAERTAAQAGSVARFVTGDAYGLPFGAGSFDAALCERVFQHLTAPVRATAEIARVLRPGGRVVVTDSDWGTAIVHPGDRKVTHEVIETLIGNTTNPFAGRRLHGQLQQAGLVVDEVGSHALVQDAGIGAGALVARISAMAVARGAITEQQRERLLADLQVGAESGDIHLSVTMFAVLAHKPA</sequence>
<dbReference type="InterPro" id="IPR013216">
    <property type="entry name" value="Methyltransf_11"/>
</dbReference>
<dbReference type="InterPro" id="IPR029063">
    <property type="entry name" value="SAM-dependent_MTases_sf"/>
</dbReference>
<name>A0A7K0CWM0_9NOCA</name>
<dbReference type="SUPFAM" id="SSF53335">
    <property type="entry name" value="S-adenosyl-L-methionine-dependent methyltransferases"/>
    <property type="match status" value="1"/>
</dbReference>
<dbReference type="GO" id="GO:0043770">
    <property type="term" value="F:demethylmenaquinone methyltransferase activity"/>
    <property type="evidence" value="ECO:0007669"/>
    <property type="project" value="UniProtKB-EC"/>
</dbReference>
<keyword evidence="3" id="KW-0808">Transferase</keyword>
<evidence type="ECO:0000259" key="2">
    <source>
        <dbReference type="Pfam" id="PF08241"/>
    </source>
</evidence>
<organism evidence="3 4">
    <name type="scientific">Nocardia macrotermitis</name>
    <dbReference type="NCBI Taxonomy" id="2585198"/>
    <lineage>
        <taxon>Bacteria</taxon>
        <taxon>Bacillati</taxon>
        <taxon>Actinomycetota</taxon>
        <taxon>Actinomycetes</taxon>
        <taxon>Mycobacteriales</taxon>
        <taxon>Nocardiaceae</taxon>
        <taxon>Nocardia</taxon>
    </lineage>
</organism>
<keyword evidence="4" id="KW-1185">Reference proteome</keyword>
<evidence type="ECO:0000313" key="4">
    <source>
        <dbReference type="Proteomes" id="UP000438448"/>
    </source>
</evidence>
<dbReference type="Pfam" id="PF08241">
    <property type="entry name" value="Methyltransf_11"/>
    <property type="match status" value="1"/>
</dbReference>
<keyword evidence="3" id="KW-0489">Methyltransferase</keyword>
<accession>A0A7K0CWM0</accession>
<keyword evidence="3" id="KW-0830">Ubiquinone</keyword>
<dbReference type="GO" id="GO:0032259">
    <property type="term" value="P:methylation"/>
    <property type="evidence" value="ECO:0007669"/>
    <property type="project" value="UniProtKB-KW"/>
</dbReference>
<dbReference type="InterPro" id="IPR050508">
    <property type="entry name" value="Methyltransf_Superfamily"/>
</dbReference>
<evidence type="ECO:0000313" key="3">
    <source>
        <dbReference type="EMBL" id="MQY17803.1"/>
    </source>
</evidence>
<feature type="compositionally biased region" description="Polar residues" evidence="1">
    <location>
        <begin position="22"/>
        <end position="32"/>
    </location>
</feature>
<proteinExistence type="predicted"/>
<dbReference type="EMBL" id="WEGK01000002">
    <property type="protein sequence ID" value="MQY17803.1"/>
    <property type="molecule type" value="Genomic_DNA"/>
</dbReference>
<dbReference type="EC" id="2.1.1.163" evidence="3"/>
<protein>
    <submittedName>
        <fullName evidence="3">Ubiquinone/menaquinone biosynthesis C-methyltransferase UbiE</fullName>
        <ecNumber evidence="3">2.1.1.163</ecNumber>
    </submittedName>
</protein>